<comment type="similarity">
    <text evidence="1">Belongs to the acyl-ACP thioesterase family.</text>
</comment>
<dbReference type="GO" id="GO:0000036">
    <property type="term" value="F:acyl carrier activity"/>
    <property type="evidence" value="ECO:0007669"/>
    <property type="project" value="TreeGrafter"/>
</dbReference>
<evidence type="ECO:0000256" key="7">
    <source>
        <dbReference type="ARBA" id="ARBA00023160"/>
    </source>
</evidence>
<dbReference type="InterPro" id="IPR049427">
    <property type="entry name" value="Acyl-ACP_TE_C"/>
</dbReference>
<dbReference type="Pfam" id="PF20791">
    <property type="entry name" value="Acyl-ACP_TE_C"/>
    <property type="match status" value="1"/>
</dbReference>
<dbReference type="Proteomes" id="UP000287101">
    <property type="component" value="Unassembled WGS sequence"/>
</dbReference>
<keyword evidence="3" id="KW-0378">Hydrolase</keyword>
<name>A0A430A7Y6_9ENTE</name>
<evidence type="ECO:0000256" key="2">
    <source>
        <dbReference type="ARBA" id="ARBA00022516"/>
    </source>
</evidence>
<evidence type="ECO:0000259" key="9">
    <source>
        <dbReference type="Pfam" id="PF20791"/>
    </source>
</evidence>
<evidence type="ECO:0000256" key="5">
    <source>
        <dbReference type="ARBA" id="ARBA00022946"/>
    </source>
</evidence>
<dbReference type="CDD" id="cd00586">
    <property type="entry name" value="4HBT"/>
    <property type="match status" value="2"/>
</dbReference>
<protein>
    <submittedName>
        <fullName evidence="10">Acyl-[acyl-carrier-protein] thioesterase</fullName>
    </submittedName>
</protein>
<feature type="domain" description="Acyl-ACP thioesterase-like C-terminal" evidence="9">
    <location>
        <begin position="151"/>
        <end position="243"/>
    </location>
</feature>
<keyword evidence="11" id="KW-1185">Reference proteome</keyword>
<dbReference type="InterPro" id="IPR045023">
    <property type="entry name" value="FATA/B"/>
</dbReference>
<dbReference type="Gene3D" id="3.10.129.10">
    <property type="entry name" value="Hotdog Thioesterase"/>
    <property type="match status" value="1"/>
</dbReference>
<keyword evidence="2" id="KW-0444">Lipid biosynthesis</keyword>
<evidence type="ECO:0000256" key="4">
    <source>
        <dbReference type="ARBA" id="ARBA00022832"/>
    </source>
</evidence>
<sequence>MANKFTEEHEIKFYECDVLGRLTLPMLLNVVIKTSESQSDALDRGTDYVTQLGLGWVITQHEIKINRLPLVSEKVKVTTQATSYNKYFCYRDFWIHDANGNECLTVSSTFVLMDLETRKMTSVPEELIAPYECEKIKKIKRGTPIEAPGDDRLVRPYRVRFSDIDSNRHVNNARYLDWMVDGLGYDFLINHEPTAVNIKFDKEVAYGDEINCETTLINNDELNSNHLVTLDGNSCSACNIHWK</sequence>
<dbReference type="SUPFAM" id="SSF54637">
    <property type="entry name" value="Thioesterase/thiol ester dehydrase-isomerase"/>
    <property type="match status" value="2"/>
</dbReference>
<dbReference type="RefSeq" id="WP_126831399.1">
    <property type="nucleotide sequence ID" value="NZ_CBCRYB010000010.1"/>
</dbReference>
<evidence type="ECO:0000256" key="3">
    <source>
        <dbReference type="ARBA" id="ARBA00022801"/>
    </source>
</evidence>
<keyword evidence="7" id="KW-0275">Fatty acid biosynthesis</keyword>
<dbReference type="AlphaFoldDB" id="A0A430A7Y6"/>
<dbReference type="InterPro" id="IPR002864">
    <property type="entry name" value="Acyl-ACP_thioesterase_NHD"/>
</dbReference>
<gene>
    <name evidence="10" type="ORF">CBF31_05570</name>
</gene>
<dbReference type="Pfam" id="PF01643">
    <property type="entry name" value="Acyl-ACP_TE"/>
    <property type="match status" value="1"/>
</dbReference>
<proteinExistence type="inferred from homology"/>
<accession>A0A430A7Y6</accession>
<evidence type="ECO:0000313" key="11">
    <source>
        <dbReference type="Proteomes" id="UP000287101"/>
    </source>
</evidence>
<feature type="domain" description="Acyl-ACP thioesterase N-terminal hotdog" evidence="8">
    <location>
        <begin position="3"/>
        <end position="131"/>
    </location>
</feature>
<keyword evidence="6" id="KW-0443">Lipid metabolism</keyword>
<keyword evidence="5" id="KW-0809">Transit peptide</keyword>
<dbReference type="OrthoDB" id="9801517at2"/>
<dbReference type="PANTHER" id="PTHR31727:SF6">
    <property type="entry name" value="OLEOYL-ACYL CARRIER PROTEIN THIOESTERASE 1, CHLOROPLASTIC"/>
    <property type="match status" value="1"/>
</dbReference>
<keyword evidence="4" id="KW-0276">Fatty acid metabolism</keyword>
<comment type="caution">
    <text evidence="10">The sequence shown here is derived from an EMBL/GenBank/DDBJ whole genome shotgun (WGS) entry which is preliminary data.</text>
</comment>
<organism evidence="10 11">
    <name type="scientific">Vagococcus fessus</name>
    <dbReference type="NCBI Taxonomy" id="120370"/>
    <lineage>
        <taxon>Bacteria</taxon>
        <taxon>Bacillati</taxon>
        <taxon>Bacillota</taxon>
        <taxon>Bacilli</taxon>
        <taxon>Lactobacillales</taxon>
        <taxon>Enterococcaceae</taxon>
        <taxon>Vagococcus</taxon>
    </lineage>
</organism>
<dbReference type="InterPro" id="IPR029069">
    <property type="entry name" value="HotDog_dom_sf"/>
</dbReference>
<evidence type="ECO:0000259" key="8">
    <source>
        <dbReference type="Pfam" id="PF01643"/>
    </source>
</evidence>
<reference evidence="10 11" key="1">
    <citation type="submission" date="2017-05" db="EMBL/GenBank/DDBJ databases">
        <title>Vagococcus spp. assemblies.</title>
        <authorList>
            <person name="Gulvik C.A."/>
        </authorList>
    </citation>
    <scope>NUCLEOTIDE SEQUENCE [LARGE SCALE GENOMIC DNA]</scope>
    <source>
        <strain evidence="10 11">CCUG 41755</strain>
    </source>
</reference>
<evidence type="ECO:0000313" key="10">
    <source>
        <dbReference type="EMBL" id="RSU03187.1"/>
    </source>
</evidence>
<dbReference type="PANTHER" id="PTHR31727">
    <property type="entry name" value="OLEOYL-ACYL CARRIER PROTEIN THIOESTERASE 1, CHLOROPLASTIC"/>
    <property type="match status" value="1"/>
</dbReference>
<evidence type="ECO:0000256" key="1">
    <source>
        <dbReference type="ARBA" id="ARBA00006500"/>
    </source>
</evidence>
<dbReference type="EMBL" id="NGJY01000002">
    <property type="protein sequence ID" value="RSU03187.1"/>
    <property type="molecule type" value="Genomic_DNA"/>
</dbReference>
<dbReference type="GO" id="GO:0016297">
    <property type="term" value="F:fatty acyl-[ACP] hydrolase activity"/>
    <property type="evidence" value="ECO:0007669"/>
    <property type="project" value="InterPro"/>
</dbReference>
<evidence type="ECO:0000256" key="6">
    <source>
        <dbReference type="ARBA" id="ARBA00023098"/>
    </source>
</evidence>